<dbReference type="InterPro" id="IPR023198">
    <property type="entry name" value="PGP-like_dom2"/>
</dbReference>
<dbReference type="SUPFAM" id="SSF56784">
    <property type="entry name" value="HAD-like"/>
    <property type="match status" value="1"/>
</dbReference>
<accession>A0ABW9A4T6</accession>
<gene>
    <name evidence="1" type="ORF">PQR62_06440</name>
</gene>
<dbReference type="PANTHER" id="PTHR43611:SF3">
    <property type="entry name" value="FLAVIN MONONUCLEOTIDE HYDROLASE 1, CHLOROPLATIC"/>
    <property type="match status" value="1"/>
</dbReference>
<reference evidence="1 2" key="1">
    <citation type="journal article" date="2024" name="Chem. Sci.">
        <title>Discovery of megapolipeptins by genome mining of a Burkholderiales bacteria collection.</title>
        <authorList>
            <person name="Paulo B.S."/>
            <person name="Recchia M.J.J."/>
            <person name="Lee S."/>
            <person name="Fergusson C.H."/>
            <person name="Romanowski S.B."/>
            <person name="Hernandez A."/>
            <person name="Krull N."/>
            <person name="Liu D.Y."/>
            <person name="Cavanagh H."/>
            <person name="Bos A."/>
            <person name="Gray C.A."/>
            <person name="Murphy B.T."/>
            <person name="Linington R.G."/>
            <person name="Eustaquio A.S."/>
        </authorList>
    </citation>
    <scope>NUCLEOTIDE SEQUENCE [LARGE SCALE GENOMIC DNA]</scope>
    <source>
        <strain evidence="1 2">RL21-008-BIB-A</strain>
    </source>
</reference>
<dbReference type="NCBIfam" id="TIGR01509">
    <property type="entry name" value="HAD-SF-IA-v3"/>
    <property type="match status" value="1"/>
</dbReference>
<dbReference type="SFLD" id="SFLDS00003">
    <property type="entry name" value="Haloacid_Dehalogenase"/>
    <property type="match status" value="1"/>
</dbReference>
<evidence type="ECO:0000313" key="1">
    <source>
        <dbReference type="EMBL" id="MFL9923891.1"/>
    </source>
</evidence>
<name>A0ABW9A4T6_9BURK</name>
<dbReference type="Proteomes" id="UP001629246">
    <property type="component" value="Unassembled WGS sequence"/>
</dbReference>
<dbReference type="EMBL" id="JAQQFM010000003">
    <property type="protein sequence ID" value="MFL9923891.1"/>
    <property type="molecule type" value="Genomic_DNA"/>
</dbReference>
<organism evidence="1 2">
    <name type="scientific">Herbaspirillum lusitanum</name>
    <dbReference type="NCBI Taxonomy" id="213312"/>
    <lineage>
        <taxon>Bacteria</taxon>
        <taxon>Pseudomonadati</taxon>
        <taxon>Pseudomonadota</taxon>
        <taxon>Betaproteobacteria</taxon>
        <taxon>Burkholderiales</taxon>
        <taxon>Oxalobacteraceae</taxon>
        <taxon>Herbaspirillum</taxon>
    </lineage>
</organism>
<dbReference type="InterPro" id="IPR036412">
    <property type="entry name" value="HAD-like_sf"/>
</dbReference>
<dbReference type="SFLD" id="SFLDG01129">
    <property type="entry name" value="C1.5:_HAD__Beta-PGM__Phosphata"/>
    <property type="match status" value="1"/>
</dbReference>
<dbReference type="RefSeq" id="WP_408155984.1">
    <property type="nucleotide sequence ID" value="NZ_JAQQFM010000003.1"/>
</dbReference>
<proteinExistence type="predicted"/>
<comment type="caution">
    <text evidence="1">The sequence shown here is derived from an EMBL/GenBank/DDBJ whole genome shotgun (WGS) entry which is preliminary data.</text>
</comment>
<protein>
    <submittedName>
        <fullName evidence="1">HAD family phosphatase</fullName>
    </submittedName>
</protein>
<dbReference type="Pfam" id="PF00702">
    <property type="entry name" value="Hydrolase"/>
    <property type="match status" value="1"/>
</dbReference>
<dbReference type="CDD" id="cd02603">
    <property type="entry name" value="HAD_sEH-N_like"/>
    <property type="match status" value="1"/>
</dbReference>
<dbReference type="Gene3D" id="1.10.150.240">
    <property type="entry name" value="Putative phosphatase, domain 2"/>
    <property type="match status" value="1"/>
</dbReference>
<evidence type="ECO:0000313" key="2">
    <source>
        <dbReference type="Proteomes" id="UP001629246"/>
    </source>
</evidence>
<dbReference type="Gene3D" id="3.40.50.1000">
    <property type="entry name" value="HAD superfamily/HAD-like"/>
    <property type="match status" value="1"/>
</dbReference>
<dbReference type="PANTHER" id="PTHR43611">
    <property type="entry name" value="ALPHA-D-GLUCOSE 1-PHOSPHATE PHOSPHATASE"/>
    <property type="match status" value="1"/>
</dbReference>
<keyword evidence="2" id="KW-1185">Reference proteome</keyword>
<sequence>MAISDSFQKDYLSTGGIRAVVFDFGGVLFDWSPLHVYQHLIADDNERIKFLQEVCSSDWNVQQDAGRSLRDGTELLVAQHPQHESLIRAFYDRWKEMLRGPLDEGVSLLRNLHAQRVPLFGLTNWSAETFPYARDNYDFLQLFIDIVVSGDERVIKPDARIYEIALQRYSRHLSHLQPSELVFIDDVAKNVEAARALGWHAIHHVDAAETTAQLRALGLPV</sequence>
<dbReference type="InterPro" id="IPR023214">
    <property type="entry name" value="HAD_sf"/>
</dbReference>
<dbReference type="InterPro" id="IPR006439">
    <property type="entry name" value="HAD-SF_hydro_IA"/>
</dbReference>